<dbReference type="Proteomes" id="UP000750711">
    <property type="component" value="Unassembled WGS sequence"/>
</dbReference>
<protein>
    <recommendedName>
        <fullName evidence="1">HNH nuclease domain-containing protein</fullName>
    </recommendedName>
</protein>
<evidence type="ECO:0000313" key="3">
    <source>
        <dbReference type="Proteomes" id="UP000750711"/>
    </source>
</evidence>
<dbReference type="Pfam" id="PF13391">
    <property type="entry name" value="HNH_2"/>
    <property type="match status" value="1"/>
</dbReference>
<proteinExistence type="predicted"/>
<dbReference type="InterPro" id="IPR003615">
    <property type="entry name" value="HNH_nuc"/>
</dbReference>
<comment type="caution">
    <text evidence="2">The sequence shown here is derived from an EMBL/GenBank/DDBJ whole genome shotgun (WGS) entry which is preliminary data.</text>
</comment>
<sequence>MSRATVYRNVHFLDRKNNEIAGFWQNGSVVWNQIAEWMHIVIDLPSLQFAIFQCQENGDPQDPVGNHGPSINLVGNNCTITEGYYIILSVNGEPLDITVTQETAVPRSVSFNLSNPDPRWRSGQWSQKIEDDFPDIGESKIHSLQNGILLSESAHTYFDKYRIAINPDARGPEYDWDEDITPGMDSVSEISHSENGKLRLELIMAERLNSLIA</sequence>
<reference evidence="2" key="1">
    <citation type="submission" date="2021-03" db="EMBL/GenBank/DDBJ databases">
        <title>Comparative genomics and phylogenomic investigation of the class Geoglossomycetes provide insights into ecological specialization and systematics.</title>
        <authorList>
            <person name="Melie T."/>
            <person name="Pirro S."/>
            <person name="Miller A.N."/>
            <person name="Quandt A."/>
        </authorList>
    </citation>
    <scope>NUCLEOTIDE SEQUENCE</scope>
    <source>
        <strain evidence="2">CAQ_001_2017</strain>
    </source>
</reference>
<gene>
    <name evidence="2" type="ORF">GP486_002010</name>
</gene>
<evidence type="ECO:0000259" key="1">
    <source>
        <dbReference type="Pfam" id="PF13391"/>
    </source>
</evidence>
<accession>A0A9P8LFR5</accession>
<dbReference type="EMBL" id="JAGHQM010000205">
    <property type="protein sequence ID" value="KAH0563420.1"/>
    <property type="molecule type" value="Genomic_DNA"/>
</dbReference>
<evidence type="ECO:0000313" key="2">
    <source>
        <dbReference type="EMBL" id="KAH0563420.1"/>
    </source>
</evidence>
<feature type="domain" description="HNH nuclease" evidence="1">
    <location>
        <begin position="128"/>
        <end position="166"/>
    </location>
</feature>
<organism evidence="2 3">
    <name type="scientific">Trichoglossum hirsutum</name>
    <dbReference type="NCBI Taxonomy" id="265104"/>
    <lineage>
        <taxon>Eukaryota</taxon>
        <taxon>Fungi</taxon>
        <taxon>Dikarya</taxon>
        <taxon>Ascomycota</taxon>
        <taxon>Pezizomycotina</taxon>
        <taxon>Geoglossomycetes</taxon>
        <taxon>Geoglossales</taxon>
        <taxon>Geoglossaceae</taxon>
        <taxon>Trichoglossum</taxon>
    </lineage>
</organism>
<keyword evidence="3" id="KW-1185">Reference proteome</keyword>
<name>A0A9P8LFR5_9PEZI</name>
<dbReference type="AlphaFoldDB" id="A0A9P8LFR5"/>